<sequence>MGLEWTLEAVFALVFGITASTLAALALWISWKPKHSRVHHGDTPLPTWTTASAGKPYMVCRERTWFNLRDPESKEAVPSVPSMISADGWKRGLGEAPHTYTERSWSFAVGEPNAQTRPPSYVGSQ</sequence>
<feature type="transmembrane region" description="Helical" evidence="1">
    <location>
        <begin position="6"/>
        <end position="29"/>
    </location>
</feature>
<keyword evidence="1" id="KW-1133">Transmembrane helix</keyword>
<evidence type="ECO:0000313" key="3">
    <source>
        <dbReference type="Proteomes" id="UP001056384"/>
    </source>
</evidence>
<dbReference type="Proteomes" id="UP001056384">
    <property type="component" value="Chromosome 8"/>
</dbReference>
<dbReference type="AlphaFoldDB" id="A0A9Q9ENC1"/>
<evidence type="ECO:0000313" key="2">
    <source>
        <dbReference type="EMBL" id="USW56414.1"/>
    </source>
</evidence>
<proteinExistence type="predicted"/>
<dbReference type="EMBL" id="CP099425">
    <property type="protein sequence ID" value="USW56414.1"/>
    <property type="molecule type" value="Genomic_DNA"/>
</dbReference>
<keyword evidence="1" id="KW-0472">Membrane</keyword>
<evidence type="ECO:0000256" key="1">
    <source>
        <dbReference type="SAM" id="Phobius"/>
    </source>
</evidence>
<protein>
    <submittedName>
        <fullName evidence="2">Uncharacterized protein</fullName>
    </submittedName>
</protein>
<name>A0A9Q9ENC1_9PEZI</name>
<reference evidence="2" key="1">
    <citation type="submission" date="2022-06" db="EMBL/GenBank/DDBJ databases">
        <title>Complete genome sequences of two strains of the flax pathogen Septoria linicola.</title>
        <authorList>
            <person name="Lapalu N."/>
            <person name="Simon A."/>
            <person name="Demenou B."/>
            <person name="Paumier D."/>
            <person name="Guillot M.-P."/>
            <person name="Gout L."/>
            <person name="Valade R."/>
        </authorList>
    </citation>
    <scope>NUCLEOTIDE SEQUENCE</scope>
    <source>
        <strain evidence="2">SE15195</strain>
    </source>
</reference>
<gene>
    <name evidence="2" type="ORF">Slin15195_G097330</name>
</gene>
<organism evidence="2 3">
    <name type="scientific">Septoria linicola</name>
    <dbReference type="NCBI Taxonomy" id="215465"/>
    <lineage>
        <taxon>Eukaryota</taxon>
        <taxon>Fungi</taxon>
        <taxon>Dikarya</taxon>
        <taxon>Ascomycota</taxon>
        <taxon>Pezizomycotina</taxon>
        <taxon>Dothideomycetes</taxon>
        <taxon>Dothideomycetidae</taxon>
        <taxon>Mycosphaerellales</taxon>
        <taxon>Mycosphaerellaceae</taxon>
        <taxon>Septoria</taxon>
    </lineage>
</organism>
<keyword evidence="1" id="KW-0812">Transmembrane</keyword>
<accession>A0A9Q9ENC1</accession>
<keyword evidence="3" id="KW-1185">Reference proteome</keyword>